<feature type="compositionally biased region" description="Acidic residues" evidence="1">
    <location>
        <begin position="14"/>
        <end position="23"/>
    </location>
</feature>
<gene>
    <name evidence="2" type="ORF">BV898_13740</name>
</gene>
<protein>
    <submittedName>
        <fullName evidence="2">Uncharacterized protein</fullName>
    </submittedName>
</protein>
<sequence>MADIDFSKTHEYWNDDDDDDDEENAKPAGGSTLPSHPSSQHSSYRPSQPEKVYTLVSLEHMIKAGDYWKFGMNKKLDCETLKHRFKFVKHRRYLYSWQAQFGDCGSRNTVLHRGSGGSGVRFMLGNIIQNERSSHHFLDAIQ</sequence>
<evidence type="ECO:0000256" key="1">
    <source>
        <dbReference type="SAM" id="MobiDB-lite"/>
    </source>
</evidence>
<dbReference type="Proteomes" id="UP000192578">
    <property type="component" value="Unassembled WGS sequence"/>
</dbReference>
<keyword evidence="3" id="KW-1185">Reference proteome</keyword>
<comment type="caution">
    <text evidence="2">The sequence shown here is derived from an EMBL/GenBank/DDBJ whole genome shotgun (WGS) entry which is preliminary data.</text>
</comment>
<evidence type="ECO:0000313" key="2">
    <source>
        <dbReference type="EMBL" id="OQV11945.1"/>
    </source>
</evidence>
<feature type="compositionally biased region" description="Basic and acidic residues" evidence="1">
    <location>
        <begin position="1"/>
        <end position="13"/>
    </location>
</feature>
<dbReference type="AlphaFoldDB" id="A0A1W0W9R4"/>
<organism evidence="2 3">
    <name type="scientific">Hypsibius exemplaris</name>
    <name type="common">Freshwater tardigrade</name>
    <dbReference type="NCBI Taxonomy" id="2072580"/>
    <lineage>
        <taxon>Eukaryota</taxon>
        <taxon>Metazoa</taxon>
        <taxon>Ecdysozoa</taxon>
        <taxon>Tardigrada</taxon>
        <taxon>Eutardigrada</taxon>
        <taxon>Parachela</taxon>
        <taxon>Hypsibioidea</taxon>
        <taxon>Hypsibiidae</taxon>
        <taxon>Hypsibius</taxon>
    </lineage>
</organism>
<dbReference type="EMBL" id="MTYJ01000157">
    <property type="protein sequence ID" value="OQV11945.1"/>
    <property type="molecule type" value="Genomic_DNA"/>
</dbReference>
<proteinExistence type="predicted"/>
<name>A0A1W0W9R4_HYPEX</name>
<feature type="compositionally biased region" description="Polar residues" evidence="1">
    <location>
        <begin position="32"/>
        <end position="46"/>
    </location>
</feature>
<reference evidence="3" key="1">
    <citation type="submission" date="2017-01" db="EMBL/GenBank/DDBJ databases">
        <title>Comparative genomics of anhydrobiosis in the tardigrade Hypsibius dujardini.</title>
        <authorList>
            <person name="Yoshida Y."/>
            <person name="Koutsovoulos G."/>
            <person name="Laetsch D."/>
            <person name="Stevens L."/>
            <person name="Kumar S."/>
            <person name="Horikawa D."/>
            <person name="Ishino K."/>
            <person name="Komine S."/>
            <person name="Tomita M."/>
            <person name="Blaxter M."/>
            <person name="Arakawa K."/>
        </authorList>
    </citation>
    <scope>NUCLEOTIDE SEQUENCE [LARGE SCALE GENOMIC DNA]</scope>
    <source>
        <strain evidence="3">Z151</strain>
    </source>
</reference>
<feature type="region of interest" description="Disordered" evidence="1">
    <location>
        <begin position="1"/>
        <end position="48"/>
    </location>
</feature>
<accession>A0A1W0W9R4</accession>
<evidence type="ECO:0000313" key="3">
    <source>
        <dbReference type="Proteomes" id="UP000192578"/>
    </source>
</evidence>